<name>A0A941I610_9BURK</name>
<dbReference type="SUPFAM" id="SSF53822">
    <property type="entry name" value="Periplasmic binding protein-like I"/>
    <property type="match status" value="1"/>
</dbReference>
<feature type="signal peptide" evidence="3">
    <location>
        <begin position="1"/>
        <end position="31"/>
    </location>
</feature>
<dbReference type="Pfam" id="PF13458">
    <property type="entry name" value="Peripla_BP_6"/>
    <property type="match status" value="1"/>
</dbReference>
<gene>
    <name evidence="5" type="ORF">KDM89_08540</name>
</gene>
<dbReference type="Proteomes" id="UP000680067">
    <property type="component" value="Unassembled WGS sequence"/>
</dbReference>
<feature type="chain" id="PRO_5036909164" evidence="3">
    <location>
        <begin position="32"/>
        <end position="418"/>
    </location>
</feature>
<evidence type="ECO:0000256" key="3">
    <source>
        <dbReference type="SAM" id="SignalP"/>
    </source>
</evidence>
<protein>
    <submittedName>
        <fullName evidence="5">ABC transporter substrate-binding protein</fullName>
    </submittedName>
</protein>
<proteinExistence type="inferred from homology"/>
<keyword evidence="6" id="KW-1185">Reference proteome</keyword>
<dbReference type="AlphaFoldDB" id="A0A941I610"/>
<evidence type="ECO:0000256" key="2">
    <source>
        <dbReference type="ARBA" id="ARBA00022729"/>
    </source>
</evidence>
<evidence type="ECO:0000313" key="6">
    <source>
        <dbReference type="Proteomes" id="UP000680067"/>
    </source>
</evidence>
<accession>A0A941I610</accession>
<dbReference type="InterPro" id="IPR006311">
    <property type="entry name" value="TAT_signal"/>
</dbReference>
<evidence type="ECO:0000313" key="5">
    <source>
        <dbReference type="EMBL" id="MBR7782186.1"/>
    </source>
</evidence>
<dbReference type="InterPro" id="IPR028082">
    <property type="entry name" value="Peripla_BP_I"/>
</dbReference>
<comment type="similarity">
    <text evidence="1">Belongs to the leucine-binding protein family.</text>
</comment>
<evidence type="ECO:0000256" key="1">
    <source>
        <dbReference type="ARBA" id="ARBA00010062"/>
    </source>
</evidence>
<feature type="domain" description="Leucine-binding protein" evidence="4">
    <location>
        <begin position="35"/>
        <end position="358"/>
    </location>
</feature>
<reference evidence="5" key="1">
    <citation type="submission" date="2021-04" db="EMBL/GenBank/DDBJ databases">
        <title>novel species isolated from subtropical streams in China.</title>
        <authorList>
            <person name="Lu H."/>
        </authorList>
    </citation>
    <scope>NUCLEOTIDE SEQUENCE</scope>
    <source>
        <strain evidence="5">LFS511W</strain>
    </source>
</reference>
<dbReference type="PROSITE" id="PS51318">
    <property type="entry name" value="TAT"/>
    <property type="match status" value="1"/>
</dbReference>
<keyword evidence="2 3" id="KW-0732">Signal</keyword>
<organism evidence="5 6">
    <name type="scientific">Undibacterium luofuense</name>
    <dbReference type="NCBI Taxonomy" id="2828733"/>
    <lineage>
        <taxon>Bacteria</taxon>
        <taxon>Pseudomonadati</taxon>
        <taxon>Pseudomonadota</taxon>
        <taxon>Betaproteobacteria</taxon>
        <taxon>Burkholderiales</taxon>
        <taxon>Oxalobacteraceae</taxon>
        <taxon>Undibacterium</taxon>
    </lineage>
</organism>
<dbReference type="InterPro" id="IPR051010">
    <property type="entry name" value="BCAA_transport"/>
</dbReference>
<comment type="caution">
    <text evidence="5">The sequence shown here is derived from an EMBL/GenBank/DDBJ whole genome shotgun (WGS) entry which is preliminary data.</text>
</comment>
<sequence length="418" mass="45147">MNIRPLRSRRQLLTVLPCVLAAMTLSPLAAAQEGKVRIGLIASLSGRPDTATGESIRGAARTFVLEINRQGGFLGRQVELVEKDDQSNAGQTSVLTRELIEKDKVVAVLGLSDTASAMQAAPVCQEARVPLLLTAASGNVLLQSWMPPAMPDSFIFRVAPGDSVQQEALLHDILDKRKISTIALLHDQSPEGLAGKESLLTEMTRRHVQPAVTVSLGQGPHDGSALLRQIHAAGARMVLVYGKPATAALVADQLQRSRFVLPMAGSAALASRSFTGIARDSAEGVRMPLSYLEHDSARSKQFTQAYQQSNGGRSVPAAAVAAQTYDALQILRAAVQQAQSTEPDKIRDALEDLQGEVQGTLISRYLKPFSRFEHDALSADMLVVAEFWRGQVRFVYREDAAAAVEFRPRKIRAEGNAK</sequence>
<dbReference type="PANTHER" id="PTHR30483:SF6">
    <property type="entry name" value="PERIPLASMIC BINDING PROTEIN OF ABC TRANSPORTER FOR NATURAL AMINO ACIDS"/>
    <property type="match status" value="1"/>
</dbReference>
<dbReference type="PANTHER" id="PTHR30483">
    <property type="entry name" value="LEUCINE-SPECIFIC-BINDING PROTEIN"/>
    <property type="match status" value="1"/>
</dbReference>
<dbReference type="RefSeq" id="WP_212687529.1">
    <property type="nucleotide sequence ID" value="NZ_JAGSPN010000005.1"/>
</dbReference>
<dbReference type="Gene3D" id="3.40.50.2300">
    <property type="match status" value="2"/>
</dbReference>
<dbReference type="EMBL" id="JAGSPN010000005">
    <property type="protein sequence ID" value="MBR7782186.1"/>
    <property type="molecule type" value="Genomic_DNA"/>
</dbReference>
<evidence type="ECO:0000259" key="4">
    <source>
        <dbReference type="Pfam" id="PF13458"/>
    </source>
</evidence>
<dbReference type="InterPro" id="IPR028081">
    <property type="entry name" value="Leu-bd"/>
</dbReference>